<name>A0A7W6J419_9HYPH</name>
<sequence>MCRLAQAREGEHLGASPGRMRGQVAIAKYAAEKAAKNSRHQEPDDSDLKNEHEHKAPFGEAILYYRGDSRNKSEVSYKS</sequence>
<dbReference type="EMBL" id="JACIEZ010000002">
    <property type="protein sequence ID" value="MBB4064414.1"/>
    <property type="molecule type" value="Genomic_DNA"/>
</dbReference>
<evidence type="ECO:0000256" key="1">
    <source>
        <dbReference type="SAM" id="MobiDB-lite"/>
    </source>
</evidence>
<accession>A0A7W6J419</accession>
<gene>
    <name evidence="2" type="ORF">GGR23_001591</name>
</gene>
<evidence type="ECO:0000313" key="3">
    <source>
        <dbReference type="Proteomes" id="UP000528286"/>
    </source>
</evidence>
<feature type="compositionally biased region" description="Basic and acidic residues" evidence="1">
    <location>
        <begin position="32"/>
        <end position="57"/>
    </location>
</feature>
<protein>
    <submittedName>
        <fullName evidence="2">Uncharacterized protein</fullName>
    </submittedName>
</protein>
<dbReference type="AlphaFoldDB" id="A0A7W6J419"/>
<feature type="region of interest" description="Disordered" evidence="1">
    <location>
        <begin position="32"/>
        <end position="62"/>
    </location>
</feature>
<proteinExistence type="predicted"/>
<dbReference type="Proteomes" id="UP000528286">
    <property type="component" value="Unassembled WGS sequence"/>
</dbReference>
<reference evidence="2 3" key="1">
    <citation type="submission" date="2020-08" db="EMBL/GenBank/DDBJ databases">
        <title>Genomic Encyclopedia of Type Strains, Phase IV (KMG-IV): sequencing the most valuable type-strain genomes for metagenomic binning, comparative biology and taxonomic classification.</title>
        <authorList>
            <person name="Goeker M."/>
        </authorList>
    </citation>
    <scope>NUCLEOTIDE SEQUENCE [LARGE SCALE GENOMIC DNA]</scope>
    <source>
        <strain evidence="2 3">DSM 29853</strain>
    </source>
</reference>
<keyword evidence="3" id="KW-1185">Reference proteome</keyword>
<evidence type="ECO:0000313" key="2">
    <source>
        <dbReference type="EMBL" id="MBB4064414.1"/>
    </source>
</evidence>
<comment type="caution">
    <text evidence="2">The sequence shown here is derived from an EMBL/GenBank/DDBJ whole genome shotgun (WGS) entry which is preliminary data.</text>
</comment>
<organism evidence="2 3">
    <name type="scientific">Gellertiella hungarica</name>
    <dbReference type="NCBI Taxonomy" id="1572859"/>
    <lineage>
        <taxon>Bacteria</taxon>
        <taxon>Pseudomonadati</taxon>
        <taxon>Pseudomonadota</taxon>
        <taxon>Alphaproteobacteria</taxon>
        <taxon>Hyphomicrobiales</taxon>
        <taxon>Rhizobiaceae</taxon>
        <taxon>Gellertiella</taxon>
    </lineage>
</organism>
<dbReference type="RefSeq" id="WP_183365637.1">
    <property type="nucleotide sequence ID" value="NZ_JACIEZ010000002.1"/>
</dbReference>